<feature type="compositionally biased region" description="Low complexity" evidence="1">
    <location>
        <begin position="75"/>
        <end position="88"/>
    </location>
</feature>
<feature type="region of interest" description="Disordered" evidence="1">
    <location>
        <begin position="105"/>
        <end position="143"/>
    </location>
</feature>
<dbReference type="OrthoDB" id="4570343at2"/>
<dbReference type="AlphaFoldDB" id="A0A255GW64"/>
<evidence type="ECO:0000313" key="3">
    <source>
        <dbReference type="Proteomes" id="UP000216311"/>
    </source>
</evidence>
<sequence length="268" mass="30089">MGQGRRYPGRAGRLERVERVSGSDPGDHPQCWHHRHRTERGDSHRAHGRARVRPHGPDDQGQHAGPLVQAPLTRPAAGPGPEAQQGQGDVMAEADHDLEVDLETDDVDHDDSDTEHVDDADPFDSDSEAQAEEPAPAGPKFPNADAWLRGWLLNVWQPPNPPGATDQHTSKAPPMWHWCPRWWLHPEAVVRIEALWRTWEDAQPDAYRGMALWLRDQFDHHWPRIVGNPGPLMYCTAEVHRPLPILRAIPAGVHLADVETPESEPEET</sequence>
<comment type="caution">
    <text evidence="2">The sequence shown here is derived from an EMBL/GenBank/DDBJ whole genome shotgun (WGS) entry which is preliminary data.</text>
</comment>
<protein>
    <recommendedName>
        <fullName evidence="4">DUF4913 domain-containing protein</fullName>
    </recommendedName>
</protein>
<feature type="compositionally biased region" description="Basic and acidic residues" evidence="1">
    <location>
        <begin position="12"/>
        <end position="27"/>
    </location>
</feature>
<dbReference type="Proteomes" id="UP000216311">
    <property type="component" value="Unassembled WGS sequence"/>
</dbReference>
<dbReference type="EMBL" id="NMVQ01000027">
    <property type="protein sequence ID" value="OYO19838.1"/>
    <property type="molecule type" value="Genomic_DNA"/>
</dbReference>
<accession>A0A255GW64</accession>
<keyword evidence="3" id="KW-1185">Reference proteome</keyword>
<proteinExistence type="predicted"/>
<name>A0A255GW64_9ACTN</name>
<organism evidence="2 3">
    <name type="scientific">Enemella dayhoffiae</name>
    <dbReference type="NCBI Taxonomy" id="2016507"/>
    <lineage>
        <taxon>Bacteria</taxon>
        <taxon>Bacillati</taxon>
        <taxon>Actinomycetota</taxon>
        <taxon>Actinomycetes</taxon>
        <taxon>Propionibacteriales</taxon>
        <taxon>Propionibacteriaceae</taxon>
        <taxon>Enemella</taxon>
    </lineage>
</organism>
<reference evidence="2 3" key="1">
    <citation type="submission" date="2017-07" db="EMBL/GenBank/DDBJ databases">
        <title>Draft whole genome sequences of clinical Proprionibacteriaceae strains.</title>
        <authorList>
            <person name="Bernier A.-M."/>
            <person name="Bernard K."/>
            <person name="Domingo M.-C."/>
        </authorList>
    </citation>
    <scope>NUCLEOTIDE SEQUENCE [LARGE SCALE GENOMIC DNA]</scope>
    <source>
        <strain evidence="2 3">NML 130396</strain>
    </source>
</reference>
<dbReference type="InterPro" id="IPR032584">
    <property type="entry name" value="DUF4913"/>
</dbReference>
<feature type="compositionally biased region" description="Acidic residues" evidence="1">
    <location>
        <begin position="120"/>
        <end position="131"/>
    </location>
</feature>
<dbReference type="Pfam" id="PF16259">
    <property type="entry name" value="DUF4913"/>
    <property type="match status" value="1"/>
</dbReference>
<evidence type="ECO:0008006" key="4">
    <source>
        <dbReference type="Google" id="ProtNLM"/>
    </source>
</evidence>
<evidence type="ECO:0000256" key="1">
    <source>
        <dbReference type="SAM" id="MobiDB-lite"/>
    </source>
</evidence>
<evidence type="ECO:0000313" key="2">
    <source>
        <dbReference type="EMBL" id="OYO19838.1"/>
    </source>
</evidence>
<feature type="region of interest" description="Disordered" evidence="1">
    <location>
        <begin position="1"/>
        <end position="90"/>
    </location>
</feature>
<gene>
    <name evidence="2" type="ORF">CGZ93_12595</name>
</gene>